<reference evidence="1" key="2">
    <citation type="journal article" date="2015" name="Data Brief">
        <title>Shoot transcriptome of the giant reed, Arundo donax.</title>
        <authorList>
            <person name="Barrero R.A."/>
            <person name="Guerrero F.D."/>
            <person name="Moolhuijzen P."/>
            <person name="Goolsby J.A."/>
            <person name="Tidwell J."/>
            <person name="Bellgard S.E."/>
            <person name="Bellgard M.I."/>
        </authorList>
    </citation>
    <scope>NUCLEOTIDE SEQUENCE</scope>
    <source>
        <tissue evidence="1">Shoot tissue taken approximately 20 cm above the soil surface</tissue>
    </source>
</reference>
<accession>A0A0A8ZVU3</accession>
<organism evidence="1">
    <name type="scientific">Arundo donax</name>
    <name type="common">Giant reed</name>
    <name type="synonym">Donax arundinaceus</name>
    <dbReference type="NCBI Taxonomy" id="35708"/>
    <lineage>
        <taxon>Eukaryota</taxon>
        <taxon>Viridiplantae</taxon>
        <taxon>Streptophyta</taxon>
        <taxon>Embryophyta</taxon>
        <taxon>Tracheophyta</taxon>
        <taxon>Spermatophyta</taxon>
        <taxon>Magnoliopsida</taxon>
        <taxon>Liliopsida</taxon>
        <taxon>Poales</taxon>
        <taxon>Poaceae</taxon>
        <taxon>PACMAD clade</taxon>
        <taxon>Arundinoideae</taxon>
        <taxon>Arundineae</taxon>
        <taxon>Arundo</taxon>
    </lineage>
</organism>
<protein>
    <submittedName>
        <fullName evidence="1">Uncharacterized protein</fullName>
    </submittedName>
</protein>
<dbReference type="EMBL" id="GBRH01256057">
    <property type="protein sequence ID" value="JAD41838.1"/>
    <property type="molecule type" value="Transcribed_RNA"/>
</dbReference>
<dbReference type="AlphaFoldDB" id="A0A0A8ZVU3"/>
<name>A0A0A8ZVU3_ARUDO</name>
<reference evidence="1" key="1">
    <citation type="submission" date="2014-09" db="EMBL/GenBank/DDBJ databases">
        <authorList>
            <person name="Magalhaes I.L.F."/>
            <person name="Oliveira U."/>
            <person name="Santos F.R."/>
            <person name="Vidigal T.H.D.A."/>
            <person name="Brescovit A.D."/>
            <person name="Santos A.J."/>
        </authorList>
    </citation>
    <scope>NUCLEOTIDE SEQUENCE</scope>
    <source>
        <tissue evidence="1">Shoot tissue taken approximately 20 cm above the soil surface</tissue>
    </source>
</reference>
<proteinExistence type="predicted"/>
<sequence length="21" mass="2506">MFCSRFLIFTNIHFACMSYSS</sequence>
<evidence type="ECO:0000313" key="1">
    <source>
        <dbReference type="EMBL" id="JAD41838.1"/>
    </source>
</evidence>